<evidence type="ECO:0000313" key="1">
    <source>
        <dbReference type="EMBL" id="CAG7816252.1"/>
    </source>
</evidence>
<feature type="non-terminal residue" evidence="1">
    <location>
        <position position="1"/>
    </location>
</feature>
<evidence type="ECO:0000313" key="2">
    <source>
        <dbReference type="Proteomes" id="UP000708208"/>
    </source>
</evidence>
<gene>
    <name evidence="1" type="ORF">AFUS01_LOCUS26880</name>
</gene>
<proteinExistence type="predicted"/>
<sequence length="13" mass="1727">MLFITQWKYRGRK</sequence>
<accession>A0A8J2PB82</accession>
<reference evidence="1" key="1">
    <citation type="submission" date="2021-06" db="EMBL/GenBank/DDBJ databases">
        <authorList>
            <person name="Hodson N. C."/>
            <person name="Mongue J. A."/>
            <person name="Jaron S. K."/>
        </authorList>
    </citation>
    <scope>NUCLEOTIDE SEQUENCE</scope>
</reference>
<name>A0A8J2PB82_9HEXA</name>
<organism evidence="1 2">
    <name type="scientific">Allacma fusca</name>
    <dbReference type="NCBI Taxonomy" id="39272"/>
    <lineage>
        <taxon>Eukaryota</taxon>
        <taxon>Metazoa</taxon>
        <taxon>Ecdysozoa</taxon>
        <taxon>Arthropoda</taxon>
        <taxon>Hexapoda</taxon>
        <taxon>Collembola</taxon>
        <taxon>Symphypleona</taxon>
        <taxon>Sminthuridae</taxon>
        <taxon>Allacma</taxon>
    </lineage>
</organism>
<keyword evidence="2" id="KW-1185">Reference proteome</keyword>
<dbReference type="EMBL" id="CAJVCH010364833">
    <property type="protein sequence ID" value="CAG7816252.1"/>
    <property type="molecule type" value="Genomic_DNA"/>
</dbReference>
<comment type="caution">
    <text evidence="1">The sequence shown here is derived from an EMBL/GenBank/DDBJ whole genome shotgun (WGS) entry which is preliminary data.</text>
</comment>
<dbReference type="Proteomes" id="UP000708208">
    <property type="component" value="Unassembled WGS sequence"/>
</dbReference>
<protein>
    <submittedName>
        <fullName evidence="1">Uncharacterized protein</fullName>
    </submittedName>
</protein>